<evidence type="ECO:0000313" key="2">
    <source>
        <dbReference type="EMBL" id="KAJ8791849.1"/>
    </source>
</evidence>
<proteinExistence type="predicted"/>
<feature type="region of interest" description="Disordered" evidence="1">
    <location>
        <begin position="121"/>
        <end position="174"/>
    </location>
</feature>
<comment type="caution">
    <text evidence="2">The sequence shown here is derived from an EMBL/GenBank/DDBJ whole genome shotgun (WGS) entry which is preliminary data.</text>
</comment>
<keyword evidence="3" id="KW-1185">Reference proteome</keyword>
<dbReference type="AlphaFoldDB" id="A0AB34HK27"/>
<evidence type="ECO:0000256" key="1">
    <source>
        <dbReference type="SAM" id="MobiDB-lite"/>
    </source>
</evidence>
<organism evidence="2 3">
    <name type="scientific">Eschrichtius robustus</name>
    <name type="common">California gray whale</name>
    <name type="synonym">Eschrichtius gibbosus</name>
    <dbReference type="NCBI Taxonomy" id="9764"/>
    <lineage>
        <taxon>Eukaryota</taxon>
        <taxon>Metazoa</taxon>
        <taxon>Chordata</taxon>
        <taxon>Craniata</taxon>
        <taxon>Vertebrata</taxon>
        <taxon>Euteleostomi</taxon>
        <taxon>Mammalia</taxon>
        <taxon>Eutheria</taxon>
        <taxon>Laurasiatheria</taxon>
        <taxon>Artiodactyla</taxon>
        <taxon>Whippomorpha</taxon>
        <taxon>Cetacea</taxon>
        <taxon>Mysticeti</taxon>
        <taxon>Eschrichtiidae</taxon>
        <taxon>Eschrichtius</taxon>
    </lineage>
</organism>
<evidence type="ECO:0000313" key="3">
    <source>
        <dbReference type="Proteomes" id="UP001159641"/>
    </source>
</evidence>
<sequence>MSNSAGRPPAPVPSCRTSIGGVSFKPPERFENVPYAPGATLGCWGQSGLRPPPQAPAAASDTWVGPFGVRSECPRPPGPSAQTLSACPAWTGAEKWYDAFLTSLACPAGHWHSRGTPCCRPHLKGQAGRQTSRPRRPEGTQQIGGRGPGLSDRLTWRPCSGPGGREQLRQDTRNPFCKSC</sequence>
<accession>A0AB34HK27</accession>
<reference evidence="2 3" key="1">
    <citation type="submission" date="2022-11" db="EMBL/GenBank/DDBJ databases">
        <title>Whole genome sequence of Eschrichtius robustus ER-17-0199.</title>
        <authorList>
            <person name="Bruniche-Olsen A."/>
            <person name="Black A.N."/>
            <person name="Fields C.J."/>
            <person name="Walden K."/>
            <person name="Dewoody J.A."/>
        </authorList>
    </citation>
    <scope>NUCLEOTIDE SEQUENCE [LARGE SCALE GENOMIC DNA]</scope>
    <source>
        <strain evidence="2">ER-17-0199</strain>
        <tissue evidence="2">Blubber</tissue>
    </source>
</reference>
<dbReference type="EMBL" id="JAIQCJ010001201">
    <property type="protein sequence ID" value="KAJ8791849.1"/>
    <property type="molecule type" value="Genomic_DNA"/>
</dbReference>
<gene>
    <name evidence="2" type="ORF">J1605_020571</name>
</gene>
<protein>
    <submittedName>
        <fullName evidence="2">Uncharacterized protein</fullName>
    </submittedName>
</protein>
<dbReference type="Proteomes" id="UP001159641">
    <property type="component" value="Unassembled WGS sequence"/>
</dbReference>
<name>A0AB34HK27_ESCRO</name>